<reference evidence="1" key="1">
    <citation type="submission" date="2018-05" db="EMBL/GenBank/DDBJ databases">
        <authorList>
            <person name="Lanie J.A."/>
            <person name="Ng W.-L."/>
            <person name="Kazmierczak K.M."/>
            <person name="Andrzejewski T.M."/>
            <person name="Davidsen T.M."/>
            <person name="Wayne K.J."/>
            <person name="Tettelin H."/>
            <person name="Glass J.I."/>
            <person name="Rusch D."/>
            <person name="Podicherti R."/>
            <person name="Tsui H.-C.T."/>
            <person name="Winkler M.E."/>
        </authorList>
    </citation>
    <scope>NUCLEOTIDE SEQUENCE</scope>
</reference>
<dbReference type="AlphaFoldDB" id="A0A383BN61"/>
<accession>A0A383BN61</accession>
<sequence>MKVVFKKAAESTDGMDRERSARIALKENGDHAARWHTF</sequence>
<name>A0A383BN61_9ZZZZ</name>
<proteinExistence type="predicted"/>
<protein>
    <submittedName>
        <fullName evidence="1">Uncharacterized protein</fullName>
    </submittedName>
</protein>
<evidence type="ECO:0000313" key="1">
    <source>
        <dbReference type="EMBL" id="SVE21243.1"/>
    </source>
</evidence>
<dbReference type="EMBL" id="UINC01201760">
    <property type="protein sequence ID" value="SVE21243.1"/>
    <property type="molecule type" value="Genomic_DNA"/>
</dbReference>
<organism evidence="1">
    <name type="scientific">marine metagenome</name>
    <dbReference type="NCBI Taxonomy" id="408172"/>
    <lineage>
        <taxon>unclassified sequences</taxon>
        <taxon>metagenomes</taxon>
        <taxon>ecological metagenomes</taxon>
    </lineage>
</organism>
<gene>
    <name evidence="1" type="ORF">METZ01_LOCUS474097</name>
</gene>